<proteinExistence type="inferred from homology"/>
<organism evidence="4 5">
    <name type="scientific">Hibiscus sabdariffa</name>
    <name type="common">roselle</name>
    <dbReference type="NCBI Taxonomy" id="183260"/>
    <lineage>
        <taxon>Eukaryota</taxon>
        <taxon>Viridiplantae</taxon>
        <taxon>Streptophyta</taxon>
        <taxon>Embryophyta</taxon>
        <taxon>Tracheophyta</taxon>
        <taxon>Spermatophyta</taxon>
        <taxon>Magnoliopsida</taxon>
        <taxon>eudicotyledons</taxon>
        <taxon>Gunneridae</taxon>
        <taxon>Pentapetalae</taxon>
        <taxon>rosids</taxon>
        <taxon>malvids</taxon>
        <taxon>Malvales</taxon>
        <taxon>Malvaceae</taxon>
        <taxon>Malvoideae</taxon>
        <taxon>Hibiscus</taxon>
    </lineage>
</organism>
<reference evidence="4 5" key="1">
    <citation type="journal article" date="2024" name="G3 (Bethesda)">
        <title>Genome assembly of Hibiscus sabdariffa L. provides insights into metabolisms of medicinal natural products.</title>
        <authorList>
            <person name="Kim T."/>
        </authorList>
    </citation>
    <scope>NUCLEOTIDE SEQUENCE [LARGE SCALE GENOMIC DNA]</scope>
    <source>
        <strain evidence="4">TK-2024</strain>
        <tissue evidence="4">Old leaves</tissue>
    </source>
</reference>
<dbReference type="PROSITE" id="PS51375">
    <property type="entry name" value="PPR"/>
    <property type="match status" value="2"/>
</dbReference>
<feature type="repeat" description="PPR" evidence="3">
    <location>
        <begin position="167"/>
        <end position="201"/>
    </location>
</feature>
<dbReference type="PANTHER" id="PTHR45717">
    <property type="entry name" value="OS12G0527900 PROTEIN"/>
    <property type="match status" value="1"/>
</dbReference>
<sequence>MQQLERTKNVTKRSKKYLEEALYQSLFKEDSSEISVRQQLNQFLESSKRVFKWEVDETLKKLHDPVSARILKKLTCPLVWRPVPGCMFFVSITRIEMSCECYPSRDLDLVAKAQGIPATENYFVDLPESSKNHLTYGALLNCYCKELMTEKAKALIEKMKELNLPLGSMSYNSLTTLYTKIGQPERVSEIVQEMKSCGTMLDSFTYNVWMRALAIVNDISGVERVIEKMKRDAETVDWTTYSNITSFMLTLACLRRQRRHLRNWKREMPTEIFLLSSF</sequence>
<gene>
    <name evidence="4" type="ORF">V6N11_075117</name>
</gene>
<accession>A0ABR2R5N9</accession>
<evidence type="ECO:0000313" key="4">
    <source>
        <dbReference type="EMBL" id="KAK9008215.1"/>
    </source>
</evidence>
<comment type="caution">
    <text evidence="4">The sequence shown here is derived from an EMBL/GenBank/DDBJ whole genome shotgun (WGS) entry which is preliminary data.</text>
</comment>
<dbReference type="Proteomes" id="UP001396334">
    <property type="component" value="Unassembled WGS sequence"/>
</dbReference>
<protein>
    <recommendedName>
        <fullName evidence="6">Pentatricopeptide repeat-containing protein</fullName>
    </recommendedName>
</protein>
<dbReference type="InterPro" id="IPR002885">
    <property type="entry name" value="PPR_rpt"/>
</dbReference>
<dbReference type="PANTHER" id="PTHR45717:SF14">
    <property type="entry name" value="LARGE RIBOSOMAL SUBUNIT PROTEIN ML101 (RPPR4)"/>
    <property type="match status" value="1"/>
</dbReference>
<evidence type="ECO:0000256" key="2">
    <source>
        <dbReference type="ARBA" id="ARBA00022737"/>
    </source>
</evidence>
<name>A0ABR2R5N9_9ROSI</name>
<evidence type="ECO:0008006" key="6">
    <source>
        <dbReference type="Google" id="ProtNLM"/>
    </source>
</evidence>
<feature type="repeat" description="PPR" evidence="3">
    <location>
        <begin position="132"/>
        <end position="166"/>
    </location>
</feature>
<keyword evidence="5" id="KW-1185">Reference proteome</keyword>
<dbReference type="InterPro" id="IPR011990">
    <property type="entry name" value="TPR-like_helical_dom_sf"/>
</dbReference>
<evidence type="ECO:0000256" key="1">
    <source>
        <dbReference type="ARBA" id="ARBA00007626"/>
    </source>
</evidence>
<dbReference type="Pfam" id="PF01535">
    <property type="entry name" value="PPR"/>
    <property type="match status" value="3"/>
</dbReference>
<dbReference type="EMBL" id="JBBPBN010000026">
    <property type="protein sequence ID" value="KAK9008215.1"/>
    <property type="molecule type" value="Genomic_DNA"/>
</dbReference>
<evidence type="ECO:0000256" key="3">
    <source>
        <dbReference type="PROSITE-ProRule" id="PRU00708"/>
    </source>
</evidence>
<keyword evidence="2" id="KW-0677">Repeat</keyword>
<dbReference type="Gene3D" id="1.25.40.10">
    <property type="entry name" value="Tetratricopeptide repeat domain"/>
    <property type="match status" value="1"/>
</dbReference>
<comment type="similarity">
    <text evidence="1">Belongs to the PPR family. P subfamily.</text>
</comment>
<dbReference type="NCBIfam" id="TIGR00756">
    <property type="entry name" value="PPR"/>
    <property type="match status" value="1"/>
</dbReference>
<evidence type="ECO:0000313" key="5">
    <source>
        <dbReference type="Proteomes" id="UP001396334"/>
    </source>
</evidence>